<organism evidence="6 7">
    <name type="scientific">Salegentibacter mishustinae</name>
    <dbReference type="NCBI Taxonomy" id="270918"/>
    <lineage>
        <taxon>Bacteria</taxon>
        <taxon>Pseudomonadati</taxon>
        <taxon>Bacteroidota</taxon>
        <taxon>Flavobacteriia</taxon>
        <taxon>Flavobacteriales</taxon>
        <taxon>Flavobacteriaceae</taxon>
        <taxon>Salegentibacter</taxon>
    </lineage>
</organism>
<evidence type="ECO:0000313" key="7">
    <source>
        <dbReference type="Proteomes" id="UP000051643"/>
    </source>
</evidence>
<keyword evidence="7" id="KW-1185">Reference proteome</keyword>
<dbReference type="PANTHER" id="PTHR10434:SF11">
    <property type="entry name" value="1-ACYL-SN-GLYCEROL-3-PHOSPHATE ACYLTRANSFERASE"/>
    <property type="match status" value="1"/>
</dbReference>
<feature type="domain" description="Phospholipid/glycerol acyltransferase" evidence="5">
    <location>
        <begin position="77"/>
        <end position="192"/>
    </location>
</feature>
<evidence type="ECO:0000256" key="2">
    <source>
        <dbReference type="ARBA" id="ARBA00022679"/>
    </source>
</evidence>
<dbReference type="Proteomes" id="UP000051643">
    <property type="component" value="Unassembled WGS sequence"/>
</dbReference>
<keyword evidence="3 6" id="KW-0012">Acyltransferase</keyword>
<comment type="caution">
    <text evidence="6">The sequence shown here is derived from an EMBL/GenBank/DDBJ whole genome shotgun (WGS) entry which is preliminary data.</text>
</comment>
<sequence length="252" mass="29490">MNILRTILTILWRIWFYILLVLPILVMFPVLVVFSSAERLYPKYYVCARIWAKCILYGMGFYPEIKRMQQLDPKKNYMLVANHTSMIDIMMMLVIIKQPFIFVGKRELAKIPVFGFFYRKTNITVDRNCAKSKQDVVTEARRRLDMGESICIFPEGGVPSDRSLVLDCFKDGAFRLAIAHQIPIVPITFYDNKKRFSYKFVSGSPGKLRVKIHEFITTKGMQPADRKNLRNQTRQVIFEELTKNLEQENPSK</sequence>
<evidence type="ECO:0000259" key="5">
    <source>
        <dbReference type="SMART" id="SM00563"/>
    </source>
</evidence>
<accession>A0A0Q9ZCD9</accession>
<dbReference type="RefSeq" id="WP_057482420.1">
    <property type="nucleotide sequence ID" value="NZ_BMWR01000004.1"/>
</dbReference>
<dbReference type="PANTHER" id="PTHR10434">
    <property type="entry name" value="1-ACYL-SN-GLYCEROL-3-PHOSPHATE ACYLTRANSFERASE"/>
    <property type="match status" value="1"/>
</dbReference>
<keyword evidence="4" id="KW-0812">Transmembrane</keyword>
<dbReference type="AlphaFoldDB" id="A0A0Q9ZCD9"/>
<dbReference type="GO" id="GO:0003841">
    <property type="term" value="F:1-acylglycerol-3-phosphate O-acyltransferase activity"/>
    <property type="evidence" value="ECO:0007669"/>
    <property type="project" value="TreeGrafter"/>
</dbReference>
<keyword evidence="4" id="KW-1133">Transmembrane helix</keyword>
<feature type="transmembrane region" description="Helical" evidence="4">
    <location>
        <begin position="14"/>
        <end position="34"/>
    </location>
</feature>
<dbReference type="SMART" id="SM00563">
    <property type="entry name" value="PlsC"/>
    <property type="match status" value="1"/>
</dbReference>
<dbReference type="InterPro" id="IPR002123">
    <property type="entry name" value="Plipid/glycerol_acylTrfase"/>
</dbReference>
<gene>
    <name evidence="6" type="ORF">APR42_08300</name>
</gene>
<dbReference type="Pfam" id="PF01553">
    <property type="entry name" value="Acyltransferase"/>
    <property type="match status" value="1"/>
</dbReference>
<dbReference type="SUPFAM" id="SSF69593">
    <property type="entry name" value="Glycerol-3-phosphate (1)-acyltransferase"/>
    <property type="match status" value="1"/>
</dbReference>
<evidence type="ECO:0000313" key="6">
    <source>
        <dbReference type="EMBL" id="KRG27746.1"/>
    </source>
</evidence>
<dbReference type="GO" id="GO:0006654">
    <property type="term" value="P:phosphatidic acid biosynthetic process"/>
    <property type="evidence" value="ECO:0007669"/>
    <property type="project" value="TreeGrafter"/>
</dbReference>
<dbReference type="STRING" id="270918.APR42_08300"/>
<comment type="pathway">
    <text evidence="1">Lipid metabolism.</text>
</comment>
<evidence type="ECO:0000256" key="1">
    <source>
        <dbReference type="ARBA" id="ARBA00005189"/>
    </source>
</evidence>
<dbReference type="EMBL" id="LKTP01000034">
    <property type="protein sequence ID" value="KRG27746.1"/>
    <property type="molecule type" value="Genomic_DNA"/>
</dbReference>
<name>A0A0Q9ZCD9_9FLAO</name>
<keyword evidence="2 6" id="KW-0808">Transferase</keyword>
<dbReference type="CDD" id="cd07989">
    <property type="entry name" value="LPLAT_AGPAT-like"/>
    <property type="match status" value="1"/>
</dbReference>
<protein>
    <submittedName>
        <fullName evidence="6">Acyl-phosphate glycerol 3-phosphate acyltransferase</fullName>
    </submittedName>
</protein>
<dbReference type="OrthoDB" id="9803035at2"/>
<reference evidence="6" key="1">
    <citation type="submission" date="2015-10" db="EMBL/GenBank/DDBJ databases">
        <title>Draft genome sequence of Salegentibacter mishustinae KCTC 12263.</title>
        <authorList>
            <person name="Lin W."/>
            <person name="Zheng Q."/>
        </authorList>
    </citation>
    <scope>NUCLEOTIDE SEQUENCE [LARGE SCALE GENOMIC DNA]</scope>
    <source>
        <strain evidence="6">KCTC 12263</strain>
    </source>
</reference>
<evidence type="ECO:0000256" key="3">
    <source>
        <dbReference type="ARBA" id="ARBA00023315"/>
    </source>
</evidence>
<evidence type="ECO:0000256" key="4">
    <source>
        <dbReference type="SAM" id="Phobius"/>
    </source>
</evidence>
<proteinExistence type="predicted"/>
<keyword evidence="4" id="KW-0472">Membrane</keyword>